<sequence length="21" mass="2419">MLLSVDQTNLQFWATSTCSSW</sequence>
<reference evidence="1" key="2">
    <citation type="journal article" date="2015" name="Data Brief">
        <title>Shoot transcriptome of the giant reed, Arundo donax.</title>
        <authorList>
            <person name="Barrero R.A."/>
            <person name="Guerrero F.D."/>
            <person name="Moolhuijzen P."/>
            <person name="Goolsby J.A."/>
            <person name="Tidwell J."/>
            <person name="Bellgard S.E."/>
            <person name="Bellgard M.I."/>
        </authorList>
    </citation>
    <scope>NUCLEOTIDE SEQUENCE</scope>
    <source>
        <tissue evidence="1">Shoot tissue taken approximately 20 cm above the soil surface</tissue>
    </source>
</reference>
<organism evidence="1">
    <name type="scientific">Arundo donax</name>
    <name type="common">Giant reed</name>
    <name type="synonym">Donax arundinaceus</name>
    <dbReference type="NCBI Taxonomy" id="35708"/>
    <lineage>
        <taxon>Eukaryota</taxon>
        <taxon>Viridiplantae</taxon>
        <taxon>Streptophyta</taxon>
        <taxon>Embryophyta</taxon>
        <taxon>Tracheophyta</taxon>
        <taxon>Spermatophyta</taxon>
        <taxon>Magnoliopsida</taxon>
        <taxon>Liliopsida</taxon>
        <taxon>Poales</taxon>
        <taxon>Poaceae</taxon>
        <taxon>PACMAD clade</taxon>
        <taxon>Arundinoideae</taxon>
        <taxon>Arundineae</taxon>
        <taxon>Arundo</taxon>
    </lineage>
</organism>
<protein>
    <submittedName>
        <fullName evidence="1">Uncharacterized protein</fullName>
    </submittedName>
</protein>
<evidence type="ECO:0000313" key="1">
    <source>
        <dbReference type="EMBL" id="JAD55466.1"/>
    </source>
</evidence>
<dbReference type="EMBL" id="GBRH01242429">
    <property type="protein sequence ID" value="JAD55466.1"/>
    <property type="molecule type" value="Transcribed_RNA"/>
</dbReference>
<name>A0A0A9AWF3_ARUDO</name>
<accession>A0A0A9AWF3</accession>
<proteinExistence type="predicted"/>
<reference evidence="1" key="1">
    <citation type="submission" date="2014-09" db="EMBL/GenBank/DDBJ databases">
        <authorList>
            <person name="Magalhaes I.L.F."/>
            <person name="Oliveira U."/>
            <person name="Santos F.R."/>
            <person name="Vidigal T.H.D.A."/>
            <person name="Brescovit A.D."/>
            <person name="Santos A.J."/>
        </authorList>
    </citation>
    <scope>NUCLEOTIDE SEQUENCE</scope>
    <source>
        <tissue evidence="1">Shoot tissue taken approximately 20 cm above the soil surface</tissue>
    </source>
</reference>
<dbReference type="AlphaFoldDB" id="A0A0A9AWF3"/>